<dbReference type="AlphaFoldDB" id="A0A8T5GFY4"/>
<evidence type="ECO:0008006" key="4">
    <source>
        <dbReference type="Google" id="ProtNLM"/>
    </source>
</evidence>
<sequence length="793" mass="86602">MKKIGIILLILLMIASVNALTITGDTDLDMCQCETTRTTLEICANTSGAYNVNLSGNGARWFSVAPEAFSINAGECEDVFVFVTPECYATAGTFPVELNVSGPESLTKTVTVDVDQCHTFNYDVDPVSTSSKPCEDNTYNISIKNTGKFSDEFVLLQKGIADSWVTYPRESFVLSPGEELNETLNLNSECSADSGSYAFELELANTKTNASATENLTHGVIDFIPFSHNLPSQISTCEENDKNISFAITNISDKDDELTLELIAPKFISIDKTTLELAPNQTESLSLIIANTDPITDMFTLKVTSKTYNKTYNVVVNYTVNDCYNIEVQRGLNNSSTVEVDANTLEDTFCFGEVEQYYIVKNNGTKTATVALEASGIASTSESTIIAPGTSGVVTLTFSPQNYGETNVVVSASTLHSSDSVNYSLTFENCYGTELSVPGLNVCANSQKTQNITLKNNGTKAQTYELSTNANWITLNQSAVDLNPGAEKEVQIELDVPADISGKYVVNAISDNANIVRTLTINMLSKESCYAYEVIKPVSQLDVNCCDGDIIEIIVRNNGEFSQDIELSKIAPAWVSFSSDMISLAAGEEKEVYVYFSPPAGTNGDTLAQIQLTNQENMTQVVDFNLHVFGGNCGVALEADLDVNNDITLTKIFTRKEIDVEFLVRNDSNVGFNVLDMNVEEFPDSEIDFERGIFLSPNEVTKARITLSFVENYEPTDMNVKVSIITSVGTFDKVQEIKFTDNNAPVFDEVAITGFFLEYVGPALGLILLIVILVVIVAFAKKTPKPKKKGKKK</sequence>
<keyword evidence="1" id="KW-0472">Membrane</keyword>
<proteinExistence type="predicted"/>
<organism evidence="2 3">
    <name type="scientific">Candidatus Iainarchaeum sp</name>
    <dbReference type="NCBI Taxonomy" id="3101447"/>
    <lineage>
        <taxon>Archaea</taxon>
        <taxon>Candidatus Iainarchaeota</taxon>
        <taxon>Candidatus Iainarchaeia</taxon>
        <taxon>Candidatus Iainarchaeales</taxon>
        <taxon>Candidatus Iainarchaeaceae</taxon>
        <taxon>Candidatus Iainarchaeum</taxon>
    </lineage>
</organism>
<dbReference type="Proteomes" id="UP000722459">
    <property type="component" value="Unassembled WGS sequence"/>
</dbReference>
<comment type="caution">
    <text evidence="2">The sequence shown here is derived from an EMBL/GenBank/DDBJ whole genome shotgun (WGS) entry which is preliminary data.</text>
</comment>
<accession>A0A8T5GFY4</accession>
<dbReference type="Gene3D" id="2.60.40.10">
    <property type="entry name" value="Immunoglobulins"/>
    <property type="match status" value="2"/>
</dbReference>
<name>A0A8T5GFY4_9ARCH</name>
<feature type="transmembrane region" description="Helical" evidence="1">
    <location>
        <begin position="759"/>
        <end position="780"/>
    </location>
</feature>
<keyword evidence="1" id="KW-1133">Transmembrane helix</keyword>
<evidence type="ECO:0000313" key="2">
    <source>
        <dbReference type="EMBL" id="MBT4870859.1"/>
    </source>
</evidence>
<protein>
    <recommendedName>
        <fullName evidence="4">Alpha-galactosidase NEW3 domain-containing protein</fullName>
    </recommendedName>
</protein>
<dbReference type="InterPro" id="IPR013783">
    <property type="entry name" value="Ig-like_fold"/>
</dbReference>
<dbReference type="PANTHER" id="PTHR39198">
    <property type="entry name" value="HYPOTHETICAL MEMBRANE PROTEIN, CONSERVED"/>
    <property type="match status" value="1"/>
</dbReference>
<reference evidence="2" key="1">
    <citation type="journal article" date="2021" name="ISME J.">
        <title>Mercury methylation by metabolically versatile and cosmopolitan marine bacteria.</title>
        <authorList>
            <person name="Lin H."/>
            <person name="Ascher D.B."/>
            <person name="Myung Y."/>
            <person name="Lamborg C.H."/>
            <person name="Hallam S.J."/>
            <person name="Gionfriddo C.M."/>
            <person name="Holt K.E."/>
            <person name="Moreau J.W."/>
        </authorList>
    </citation>
    <scope>NUCLEOTIDE SEQUENCE</scope>
    <source>
        <strain evidence="2">SI075_bin30</strain>
    </source>
</reference>
<evidence type="ECO:0000256" key="1">
    <source>
        <dbReference type="SAM" id="Phobius"/>
    </source>
</evidence>
<gene>
    <name evidence="2" type="ORF">HON47_04755</name>
</gene>
<evidence type="ECO:0000313" key="3">
    <source>
        <dbReference type="Proteomes" id="UP000722459"/>
    </source>
</evidence>
<dbReference type="EMBL" id="JABJNZ010000062">
    <property type="protein sequence ID" value="MBT4870859.1"/>
    <property type="molecule type" value="Genomic_DNA"/>
</dbReference>
<dbReference type="PANTHER" id="PTHR39198:SF1">
    <property type="entry name" value="ALPHA-GALACTOSIDASE NEW3 DOMAIN-CONTAINING PROTEIN"/>
    <property type="match status" value="1"/>
</dbReference>
<keyword evidence="1" id="KW-0812">Transmembrane</keyword>